<keyword evidence="7" id="KW-1133">Transmembrane helix</keyword>
<feature type="signal peptide" evidence="8">
    <location>
        <begin position="1"/>
        <end position="25"/>
    </location>
</feature>
<dbReference type="SMART" id="SM00387">
    <property type="entry name" value="HATPase_c"/>
    <property type="match status" value="1"/>
</dbReference>
<feature type="transmembrane region" description="Helical" evidence="7">
    <location>
        <begin position="383"/>
        <end position="403"/>
    </location>
</feature>
<evidence type="ECO:0000256" key="8">
    <source>
        <dbReference type="SAM" id="SignalP"/>
    </source>
</evidence>
<keyword evidence="5" id="KW-0902">Two-component regulatory system</keyword>
<organism evidence="10 11">
    <name type="scientific">Pedobacter yulinensis</name>
    <dbReference type="NCBI Taxonomy" id="2126353"/>
    <lineage>
        <taxon>Bacteria</taxon>
        <taxon>Pseudomonadati</taxon>
        <taxon>Bacteroidota</taxon>
        <taxon>Sphingobacteriia</taxon>
        <taxon>Sphingobacteriales</taxon>
        <taxon>Sphingobacteriaceae</taxon>
        <taxon>Pedobacter</taxon>
    </lineage>
</organism>
<dbReference type="EC" id="2.7.13.3" evidence="2"/>
<dbReference type="InterPro" id="IPR003594">
    <property type="entry name" value="HATPase_dom"/>
</dbReference>
<dbReference type="OrthoDB" id="9810447at2"/>
<comment type="caution">
    <text evidence="10">The sequence shown here is derived from an EMBL/GenBank/DDBJ whole genome shotgun (WGS) entry which is preliminary data.</text>
</comment>
<evidence type="ECO:0000256" key="6">
    <source>
        <dbReference type="PROSITE-ProRule" id="PRU00339"/>
    </source>
</evidence>
<dbReference type="Pfam" id="PF13374">
    <property type="entry name" value="TPR_10"/>
    <property type="match status" value="1"/>
</dbReference>
<dbReference type="PROSITE" id="PS50005">
    <property type="entry name" value="TPR"/>
    <property type="match status" value="2"/>
</dbReference>
<reference evidence="10 11" key="1">
    <citation type="submission" date="2018-03" db="EMBL/GenBank/DDBJ databases">
        <authorList>
            <person name="Keele B.F."/>
        </authorList>
    </citation>
    <scope>NUCLEOTIDE SEQUENCE [LARGE SCALE GENOMIC DNA]</scope>
    <source>
        <strain evidence="10 11">YL28-9</strain>
    </source>
</reference>
<evidence type="ECO:0000256" key="1">
    <source>
        <dbReference type="ARBA" id="ARBA00000085"/>
    </source>
</evidence>
<protein>
    <recommendedName>
        <fullName evidence="2">histidine kinase</fullName>
        <ecNumber evidence="2">2.7.13.3</ecNumber>
    </recommendedName>
</protein>
<dbReference type="PANTHER" id="PTHR43711:SF26">
    <property type="entry name" value="SENSOR HISTIDINE KINASE RCSC"/>
    <property type="match status" value="1"/>
</dbReference>
<dbReference type="GO" id="GO:0000155">
    <property type="term" value="F:phosphorelay sensor kinase activity"/>
    <property type="evidence" value="ECO:0007669"/>
    <property type="project" value="InterPro"/>
</dbReference>
<evidence type="ECO:0000256" key="5">
    <source>
        <dbReference type="ARBA" id="ARBA00023012"/>
    </source>
</evidence>
<dbReference type="Gene3D" id="1.10.287.130">
    <property type="match status" value="1"/>
</dbReference>
<dbReference type="SUPFAM" id="SSF55874">
    <property type="entry name" value="ATPase domain of HSP90 chaperone/DNA topoisomerase II/histidine kinase"/>
    <property type="match status" value="1"/>
</dbReference>
<keyword evidence="6" id="KW-0802">TPR repeat</keyword>
<dbReference type="SUPFAM" id="SSF47384">
    <property type="entry name" value="Homodimeric domain of signal transducing histidine kinase"/>
    <property type="match status" value="1"/>
</dbReference>
<dbReference type="InterPro" id="IPR004358">
    <property type="entry name" value="Sig_transdc_His_kin-like_C"/>
</dbReference>
<dbReference type="InterPro" id="IPR019734">
    <property type="entry name" value="TPR_rpt"/>
</dbReference>
<gene>
    <name evidence="10" type="ORF">C7T94_15320</name>
</gene>
<name>A0A2T3HIF9_9SPHI</name>
<evidence type="ECO:0000256" key="4">
    <source>
        <dbReference type="ARBA" id="ARBA00022777"/>
    </source>
</evidence>
<dbReference type="InterPro" id="IPR050736">
    <property type="entry name" value="Sensor_HK_Regulatory"/>
</dbReference>
<keyword evidence="11" id="KW-1185">Reference proteome</keyword>
<dbReference type="PRINTS" id="PR00344">
    <property type="entry name" value="BCTRLSENSOR"/>
</dbReference>
<proteinExistence type="predicted"/>
<dbReference type="PROSITE" id="PS50109">
    <property type="entry name" value="HIS_KIN"/>
    <property type="match status" value="1"/>
</dbReference>
<dbReference type="EMBL" id="PYLS01000006">
    <property type="protein sequence ID" value="PST82171.1"/>
    <property type="molecule type" value="Genomic_DNA"/>
</dbReference>
<accession>A0A2T3HIF9</accession>
<feature type="domain" description="Histidine kinase" evidence="9">
    <location>
        <begin position="425"/>
        <end position="644"/>
    </location>
</feature>
<dbReference type="InterPro" id="IPR036097">
    <property type="entry name" value="HisK_dim/P_sf"/>
</dbReference>
<dbReference type="SUPFAM" id="SSF48452">
    <property type="entry name" value="TPR-like"/>
    <property type="match status" value="2"/>
</dbReference>
<dbReference type="Pfam" id="PF02518">
    <property type="entry name" value="HATPase_c"/>
    <property type="match status" value="1"/>
</dbReference>
<keyword evidence="7" id="KW-0472">Membrane</keyword>
<evidence type="ECO:0000313" key="10">
    <source>
        <dbReference type="EMBL" id="PST82171.1"/>
    </source>
</evidence>
<dbReference type="InterPro" id="IPR011990">
    <property type="entry name" value="TPR-like_helical_dom_sf"/>
</dbReference>
<dbReference type="SMART" id="SM00028">
    <property type="entry name" value="TPR"/>
    <property type="match status" value="6"/>
</dbReference>
<evidence type="ECO:0000259" key="9">
    <source>
        <dbReference type="PROSITE" id="PS50109"/>
    </source>
</evidence>
<sequence>MKSGLLFLPAFFALFFMSGMATALAQVQEKSRAAYEERIGFYRYYKPDSAILLAQEALLVFENQGNLAGMAGMLKQLGMVDDNLGMPDEAREKYNRALSLFRRAGDKKGEASILVRIGVVELRKGNYDKAMGRFLAALAISEKLADYQGIVEAYNTISEVYIARKSFGDALSYLKLAEQAARKAPMSSITLNMYTNFGSAYAGLDSTARAEHYLRKGLALSKEKKFAGLHITLLNTLAAVYEKTGNRQRAITFQLEALKTSRDMKNYLRELQTLRGLAENYKAEPAMQLQYLDKALKLAASKGAIRQQIDIYAAMGNFYKTRGDYNKALSLTEKGYALADSLYYRSAGQRIANLTAVYEKEKSDAQVRELRLLNSRKNLQQTVTLAAAGAILTLFVILAFYFYRVRGLNRELTALNAVKDKLFSVLGHDLRAPFASIVNLLFLINDDSLTTEERKELVHKLSIKCNASLETLNNLLRWGEMQIKGLRLNPKRFDPQAIIERNVAIVADQAEDKNISVENHVAGLSWAPVIFADPDHFEFVIRNLLSNALKFTQPGGLVSLNCGRDASGHVFFEVADTGVGIPADRLEKLFTPASISQKGTAAEIGTGLGLLLSREFAGLNGGTLVVRSETGKGSVFTLTLPAAPGEELA</sequence>
<keyword evidence="8" id="KW-0732">Signal</keyword>
<evidence type="ECO:0000313" key="11">
    <source>
        <dbReference type="Proteomes" id="UP000240912"/>
    </source>
</evidence>
<keyword evidence="4" id="KW-0418">Kinase</keyword>
<dbReference type="Pfam" id="PF13424">
    <property type="entry name" value="TPR_12"/>
    <property type="match status" value="1"/>
</dbReference>
<dbReference type="AlphaFoldDB" id="A0A2T3HIF9"/>
<evidence type="ECO:0000256" key="7">
    <source>
        <dbReference type="SAM" id="Phobius"/>
    </source>
</evidence>
<dbReference type="PANTHER" id="PTHR43711">
    <property type="entry name" value="TWO-COMPONENT HISTIDINE KINASE"/>
    <property type="match status" value="1"/>
</dbReference>
<dbReference type="InterPro" id="IPR036890">
    <property type="entry name" value="HATPase_C_sf"/>
</dbReference>
<dbReference type="Proteomes" id="UP000240912">
    <property type="component" value="Unassembled WGS sequence"/>
</dbReference>
<evidence type="ECO:0000256" key="2">
    <source>
        <dbReference type="ARBA" id="ARBA00012438"/>
    </source>
</evidence>
<evidence type="ECO:0000256" key="3">
    <source>
        <dbReference type="ARBA" id="ARBA00022679"/>
    </source>
</evidence>
<feature type="chain" id="PRO_5015692053" description="histidine kinase" evidence="8">
    <location>
        <begin position="26"/>
        <end position="649"/>
    </location>
</feature>
<comment type="catalytic activity">
    <reaction evidence="1">
        <text>ATP + protein L-histidine = ADP + protein N-phospho-L-histidine.</text>
        <dbReference type="EC" id="2.7.13.3"/>
    </reaction>
</comment>
<keyword evidence="7" id="KW-0812">Transmembrane</keyword>
<keyword evidence="3" id="KW-0808">Transferase</keyword>
<dbReference type="Gene3D" id="1.25.40.10">
    <property type="entry name" value="Tetratricopeptide repeat domain"/>
    <property type="match status" value="2"/>
</dbReference>
<dbReference type="Gene3D" id="3.30.565.10">
    <property type="entry name" value="Histidine kinase-like ATPase, C-terminal domain"/>
    <property type="match status" value="1"/>
</dbReference>
<feature type="repeat" description="TPR" evidence="6">
    <location>
        <begin position="309"/>
        <end position="342"/>
    </location>
</feature>
<feature type="repeat" description="TPR" evidence="6">
    <location>
        <begin position="111"/>
        <end position="144"/>
    </location>
</feature>
<dbReference type="InterPro" id="IPR005467">
    <property type="entry name" value="His_kinase_dom"/>
</dbReference>